<dbReference type="Proteomes" id="UP000887568">
    <property type="component" value="Unplaced"/>
</dbReference>
<dbReference type="PANTHER" id="PTHR46238:SF11">
    <property type="entry name" value="AGAMOUS-LIKE MADS-BOX PROTEIN AGL16"/>
    <property type="match status" value="1"/>
</dbReference>
<dbReference type="GeneID" id="119732865"/>
<dbReference type="PANTHER" id="PTHR46238">
    <property type="entry name" value="REVERSE TRANSCRIPTASE DOMAIN-CONTAINING PROTEIN"/>
    <property type="match status" value="1"/>
</dbReference>
<keyword evidence="2" id="KW-1185">Reference proteome</keyword>
<dbReference type="OrthoDB" id="1293503at2759"/>
<evidence type="ECO:0000313" key="1">
    <source>
        <dbReference type="EnsemblMetazoa" id="XP_038062395.1"/>
    </source>
</evidence>
<dbReference type="EnsemblMetazoa" id="XM_038206467.1">
    <property type="protein sequence ID" value="XP_038062395.1"/>
    <property type="gene ID" value="LOC119732865"/>
</dbReference>
<dbReference type="RefSeq" id="XP_038062395.1">
    <property type="nucleotide sequence ID" value="XM_038206467.1"/>
</dbReference>
<name>A0A914AEM1_PATMI</name>
<accession>A0A914AEM1</accession>
<reference evidence="1" key="1">
    <citation type="submission" date="2022-11" db="UniProtKB">
        <authorList>
            <consortium name="EnsemblMetazoa"/>
        </authorList>
    </citation>
    <scope>IDENTIFICATION</scope>
</reference>
<organism evidence="1 2">
    <name type="scientific">Patiria miniata</name>
    <name type="common">Bat star</name>
    <name type="synonym">Asterina miniata</name>
    <dbReference type="NCBI Taxonomy" id="46514"/>
    <lineage>
        <taxon>Eukaryota</taxon>
        <taxon>Metazoa</taxon>
        <taxon>Echinodermata</taxon>
        <taxon>Eleutherozoa</taxon>
        <taxon>Asterozoa</taxon>
        <taxon>Asteroidea</taxon>
        <taxon>Valvatacea</taxon>
        <taxon>Valvatida</taxon>
        <taxon>Asterinidae</taxon>
        <taxon>Patiria</taxon>
    </lineage>
</organism>
<dbReference type="AlphaFoldDB" id="A0A914AEM1"/>
<sequence>MFDVITKWCSFRAFQHQEQRLLEEREAGLEVCGDTYEVVESFYYLGDMLGAEGGAAVTSRVRSGWKKFRELAPFLTSKAPPLKMKGQVYTACVRSSMVYGCETWPTRVGHIQQMERAEMRMIRWMCGVSLADRLSSEELRRRVGVEGIGIVLRRHRLRWFGHVERKEDVNWVKRCTNVIVGGPTPVGRPRKTWQSSVSDDMRLLGVNARDATDRAKWRRAIGRKQANPEQTGQRP</sequence>
<evidence type="ECO:0000313" key="2">
    <source>
        <dbReference type="Proteomes" id="UP000887568"/>
    </source>
</evidence>
<dbReference type="OMA" id="RINATWM"/>
<protein>
    <recommendedName>
        <fullName evidence="3">Endonuclease-reverse transcriptase</fullName>
    </recommendedName>
</protein>
<proteinExistence type="predicted"/>
<evidence type="ECO:0008006" key="3">
    <source>
        <dbReference type="Google" id="ProtNLM"/>
    </source>
</evidence>